<reference evidence="2" key="1">
    <citation type="submission" date="2018-03" db="EMBL/GenBank/DDBJ databases">
        <authorList>
            <person name="Rodrigo-Torres L."/>
            <person name="Arahal R. D."/>
            <person name="Lucena T."/>
        </authorList>
    </citation>
    <scope>NUCLEOTIDE SEQUENCE [LARGE SCALE GENOMIC DNA]</scope>
    <source>
        <strain evidence="2">CECT 8871</strain>
    </source>
</reference>
<dbReference type="Pfam" id="PF21843">
    <property type="entry name" value="DUF6902"/>
    <property type="match status" value="1"/>
</dbReference>
<dbReference type="InterPro" id="IPR054197">
    <property type="entry name" value="DUF6902"/>
</dbReference>
<organism evidence="1 2">
    <name type="scientific">Pseudoprimorskyibacter insulae</name>
    <dbReference type="NCBI Taxonomy" id="1695997"/>
    <lineage>
        <taxon>Bacteria</taxon>
        <taxon>Pseudomonadati</taxon>
        <taxon>Pseudomonadota</taxon>
        <taxon>Alphaproteobacteria</taxon>
        <taxon>Rhodobacterales</taxon>
        <taxon>Paracoccaceae</taxon>
        <taxon>Pseudoprimorskyibacter</taxon>
    </lineage>
</organism>
<evidence type="ECO:0000313" key="1">
    <source>
        <dbReference type="EMBL" id="SPF80310.1"/>
    </source>
</evidence>
<dbReference type="AlphaFoldDB" id="A0A2R8AWB2"/>
<accession>A0A2R8AWB2</accession>
<name>A0A2R8AWB2_9RHOB</name>
<dbReference type="EMBL" id="OMOJ01000003">
    <property type="protein sequence ID" value="SPF80310.1"/>
    <property type="molecule type" value="Genomic_DNA"/>
</dbReference>
<dbReference type="RefSeq" id="WP_108886169.1">
    <property type="nucleotide sequence ID" value="NZ_OMOJ01000003.1"/>
</dbReference>
<gene>
    <name evidence="1" type="ORF">PRI8871_02113</name>
</gene>
<protein>
    <submittedName>
        <fullName evidence="1">Uncharacterized protein</fullName>
    </submittedName>
</protein>
<dbReference type="Proteomes" id="UP000244904">
    <property type="component" value="Unassembled WGS sequence"/>
</dbReference>
<keyword evidence="2" id="KW-1185">Reference proteome</keyword>
<evidence type="ECO:0000313" key="2">
    <source>
        <dbReference type="Proteomes" id="UP000244904"/>
    </source>
</evidence>
<sequence length="356" mass="40435">MSKIVTLPVPNRIESLEARLSALLDIFATHRRFGDDVYWLKENAEVLNILETTGQQVDHLLAPHADFYAGLEDRFAFFPQYYRFFLSIALDLEDLGMPGDVSERLIDRAISDDLVRAELSDLQRAEASRLMARRGRDPLPQDPGLTDRLHGFIGNSRAFALPNKKAAYELTHIVFYLSEYGRRDPGLSEEAMTSLEHAGMLAFLDQNVDLMAEICISMVWAGRTPPAAWTDWVLAEMRAFELTEGDAISIQDDYHTYLMCNWFAAIKGLEPFRKSLNNSRVRFDRVQSGVAPLRQMSECMYQMGQGRSANWSAMRRSVEQWLSPEALNLLHLAETSCDGFDRFFEGFSRAARTGSV</sequence>
<proteinExistence type="predicted"/>
<dbReference type="OrthoDB" id="7810029at2"/>